<organism evidence="1 2">
    <name type="scientific">Dunaliella salina</name>
    <name type="common">Green alga</name>
    <name type="synonym">Protococcus salinus</name>
    <dbReference type="NCBI Taxonomy" id="3046"/>
    <lineage>
        <taxon>Eukaryota</taxon>
        <taxon>Viridiplantae</taxon>
        <taxon>Chlorophyta</taxon>
        <taxon>core chlorophytes</taxon>
        <taxon>Chlorophyceae</taxon>
        <taxon>CS clade</taxon>
        <taxon>Chlamydomonadales</taxon>
        <taxon>Dunaliellaceae</taxon>
        <taxon>Dunaliella</taxon>
    </lineage>
</organism>
<dbReference type="EMBL" id="MU069970">
    <property type="protein sequence ID" value="KAF5831170.1"/>
    <property type="molecule type" value="Genomic_DNA"/>
</dbReference>
<proteinExistence type="predicted"/>
<evidence type="ECO:0008006" key="3">
    <source>
        <dbReference type="Google" id="ProtNLM"/>
    </source>
</evidence>
<evidence type="ECO:0000313" key="1">
    <source>
        <dbReference type="EMBL" id="KAF5831170.1"/>
    </source>
</evidence>
<comment type="caution">
    <text evidence="1">The sequence shown here is derived from an EMBL/GenBank/DDBJ whole genome shotgun (WGS) entry which is preliminary data.</text>
</comment>
<keyword evidence="2" id="KW-1185">Reference proteome</keyword>
<accession>A0ABQ7G991</accession>
<sequence>MIQPCVNSMLSKKNRRWTLMPQAIDETREPGGESVGASMPLFAPLHGENLKELRHQALLSPCTSGNRMESTGLKKTDHS</sequence>
<dbReference type="Proteomes" id="UP000815325">
    <property type="component" value="Unassembled WGS sequence"/>
</dbReference>
<gene>
    <name evidence="1" type="ORF">DUNSADRAFT_13499</name>
</gene>
<evidence type="ECO:0000313" key="2">
    <source>
        <dbReference type="Proteomes" id="UP000815325"/>
    </source>
</evidence>
<protein>
    <recommendedName>
        <fullName evidence="3">Encoded protein</fullName>
    </recommendedName>
</protein>
<reference evidence="1" key="1">
    <citation type="submission" date="2017-08" db="EMBL/GenBank/DDBJ databases">
        <authorList>
            <person name="Polle J.E."/>
            <person name="Barry K."/>
            <person name="Cushman J."/>
            <person name="Schmutz J."/>
            <person name="Tran D."/>
            <person name="Hathwaick L.T."/>
            <person name="Yim W.C."/>
            <person name="Jenkins J."/>
            <person name="Mckie-Krisberg Z.M."/>
            <person name="Prochnik S."/>
            <person name="Lindquist E."/>
            <person name="Dockter R.B."/>
            <person name="Adam C."/>
            <person name="Molina H."/>
            <person name="Bunkerborg J."/>
            <person name="Jin E."/>
            <person name="Buchheim M."/>
            <person name="Magnuson J."/>
        </authorList>
    </citation>
    <scope>NUCLEOTIDE SEQUENCE</scope>
    <source>
        <strain evidence="1">CCAP 19/18</strain>
    </source>
</reference>
<name>A0ABQ7G991_DUNSA</name>